<dbReference type="EMBL" id="VUJX02000014">
    <property type="protein sequence ID" value="KAL0929803.1"/>
    <property type="molecule type" value="Genomic_DNA"/>
</dbReference>
<name>A0ACC3YD98_COLTU</name>
<proteinExistence type="predicted"/>
<gene>
    <name evidence="1" type="ORF">CTRU02_215233</name>
</gene>
<comment type="caution">
    <text evidence="1">The sequence shown here is derived from an EMBL/GenBank/DDBJ whole genome shotgun (WGS) entry which is preliminary data.</text>
</comment>
<accession>A0ACC3YD98</accession>
<dbReference type="Proteomes" id="UP000805649">
    <property type="component" value="Unassembled WGS sequence"/>
</dbReference>
<evidence type="ECO:0000313" key="1">
    <source>
        <dbReference type="EMBL" id="KAL0929803.1"/>
    </source>
</evidence>
<organism evidence="1 2">
    <name type="scientific">Colletotrichum truncatum</name>
    <name type="common">Anthracnose fungus</name>
    <name type="synonym">Colletotrichum capsici</name>
    <dbReference type="NCBI Taxonomy" id="5467"/>
    <lineage>
        <taxon>Eukaryota</taxon>
        <taxon>Fungi</taxon>
        <taxon>Dikarya</taxon>
        <taxon>Ascomycota</taxon>
        <taxon>Pezizomycotina</taxon>
        <taxon>Sordariomycetes</taxon>
        <taxon>Hypocreomycetidae</taxon>
        <taxon>Glomerellales</taxon>
        <taxon>Glomerellaceae</taxon>
        <taxon>Colletotrichum</taxon>
        <taxon>Colletotrichum truncatum species complex</taxon>
    </lineage>
</organism>
<sequence length="107" mass="11117">MRLVFFSALLALPGASATAVGDVKSLESRQTGCFCKILAGDVVLQDVVPAGTGRIQRNMRIIAGNNKYCTVVLDRGQGSCAQIKKVAGPSGPGCPQVRGEMDCTFGA</sequence>
<protein>
    <submittedName>
        <fullName evidence="1">Uncharacterized protein</fullName>
    </submittedName>
</protein>
<evidence type="ECO:0000313" key="2">
    <source>
        <dbReference type="Proteomes" id="UP000805649"/>
    </source>
</evidence>
<keyword evidence="2" id="KW-1185">Reference proteome</keyword>
<reference evidence="1 2" key="1">
    <citation type="journal article" date="2020" name="Phytopathology">
        <title>Genome Sequence Resources of Colletotrichum truncatum, C. plurivorum, C. musicola, and C. sojae: Four Species Pathogenic to Soybean (Glycine max).</title>
        <authorList>
            <person name="Rogerio F."/>
            <person name="Boufleur T.R."/>
            <person name="Ciampi-Guillardi M."/>
            <person name="Sukno S.A."/>
            <person name="Thon M.R."/>
            <person name="Massola Junior N.S."/>
            <person name="Baroncelli R."/>
        </authorList>
    </citation>
    <scope>NUCLEOTIDE SEQUENCE [LARGE SCALE GENOMIC DNA]</scope>
    <source>
        <strain evidence="1 2">CMES1059</strain>
    </source>
</reference>